<dbReference type="PANTHER" id="PTHR37964">
    <property type="entry name" value="SUPPRESSOR"/>
    <property type="match status" value="1"/>
</dbReference>
<dbReference type="PANTHER" id="PTHR37964:SF1">
    <property type="entry name" value="SUPPRESSOR-RELATED"/>
    <property type="match status" value="1"/>
</dbReference>
<dbReference type="KEGG" id="crq:GCK72_008374"/>
<dbReference type="RefSeq" id="XP_003104897.2">
    <property type="nucleotide sequence ID" value="XM_003104849.2"/>
</dbReference>
<dbReference type="Proteomes" id="UP000483820">
    <property type="component" value="Chromosome III"/>
</dbReference>
<name>A0A6A5GXE9_CAERE</name>
<accession>A0A6A5GXE9</accession>
<dbReference type="EMBL" id="WUAV01000003">
    <property type="protein sequence ID" value="KAF1760128.1"/>
    <property type="molecule type" value="Genomic_DNA"/>
</dbReference>
<dbReference type="AlphaFoldDB" id="A0A6A5GXE9"/>
<gene>
    <name evidence="1" type="ORF">GCK72_008374</name>
</gene>
<dbReference type="CTD" id="9809608"/>
<evidence type="ECO:0000313" key="2">
    <source>
        <dbReference type="Proteomes" id="UP000483820"/>
    </source>
</evidence>
<comment type="caution">
    <text evidence="1">The sequence shown here is derived from an EMBL/GenBank/DDBJ whole genome shotgun (WGS) entry which is preliminary data.</text>
</comment>
<dbReference type="GeneID" id="9809608"/>
<proteinExistence type="predicted"/>
<sequence>MFARPPMNDKKRGMSGHHSKCCLHDRIVSETPSACEVNLEFNDSKDPIVVRDATIIKKLGNIHKVLEANNADWETTIANVLVKIPFKRDLGDFLIRYLQKHEKVSKCEGRITVIDYPEASEKSIDELKEIIQFAHFMKCFDFMNCVVLSIEKKLFGQWIMNPDRSAPFNPDEGGWILPPNVIEEETFIF</sequence>
<organism evidence="1 2">
    <name type="scientific">Caenorhabditis remanei</name>
    <name type="common">Caenorhabditis vulgaris</name>
    <dbReference type="NCBI Taxonomy" id="31234"/>
    <lineage>
        <taxon>Eukaryota</taxon>
        <taxon>Metazoa</taxon>
        <taxon>Ecdysozoa</taxon>
        <taxon>Nematoda</taxon>
        <taxon>Chromadorea</taxon>
        <taxon>Rhabditida</taxon>
        <taxon>Rhabditina</taxon>
        <taxon>Rhabditomorpha</taxon>
        <taxon>Rhabditoidea</taxon>
        <taxon>Rhabditidae</taxon>
        <taxon>Peloderinae</taxon>
        <taxon>Caenorhabditis</taxon>
    </lineage>
</organism>
<reference evidence="1 2" key="1">
    <citation type="submission" date="2019-12" db="EMBL/GenBank/DDBJ databases">
        <title>Chromosome-level assembly of the Caenorhabditis remanei genome.</title>
        <authorList>
            <person name="Teterina A.A."/>
            <person name="Willis J.H."/>
            <person name="Phillips P.C."/>
        </authorList>
    </citation>
    <scope>NUCLEOTIDE SEQUENCE [LARGE SCALE GENOMIC DNA]</scope>
    <source>
        <strain evidence="1 2">PX506</strain>
        <tissue evidence="1">Whole organism</tissue>
    </source>
</reference>
<evidence type="ECO:0000313" key="1">
    <source>
        <dbReference type="EMBL" id="KAF1760128.1"/>
    </source>
</evidence>
<protein>
    <submittedName>
        <fullName evidence="1">Uncharacterized protein</fullName>
    </submittedName>
</protein>